<evidence type="ECO:0000313" key="2">
    <source>
        <dbReference type="Proteomes" id="UP001420932"/>
    </source>
</evidence>
<dbReference type="AlphaFoldDB" id="A0AAP0J947"/>
<reference evidence="1 2" key="1">
    <citation type="submission" date="2024-01" db="EMBL/GenBank/DDBJ databases">
        <title>Genome assemblies of Stephania.</title>
        <authorList>
            <person name="Yang L."/>
        </authorList>
    </citation>
    <scope>NUCLEOTIDE SEQUENCE [LARGE SCALE GENOMIC DNA]</scope>
    <source>
        <strain evidence="1">YNDBR</strain>
        <tissue evidence="1">Leaf</tissue>
    </source>
</reference>
<organism evidence="1 2">
    <name type="scientific">Stephania yunnanensis</name>
    <dbReference type="NCBI Taxonomy" id="152371"/>
    <lineage>
        <taxon>Eukaryota</taxon>
        <taxon>Viridiplantae</taxon>
        <taxon>Streptophyta</taxon>
        <taxon>Embryophyta</taxon>
        <taxon>Tracheophyta</taxon>
        <taxon>Spermatophyta</taxon>
        <taxon>Magnoliopsida</taxon>
        <taxon>Ranunculales</taxon>
        <taxon>Menispermaceae</taxon>
        <taxon>Menispermoideae</taxon>
        <taxon>Cissampelideae</taxon>
        <taxon>Stephania</taxon>
    </lineage>
</organism>
<dbReference type="Proteomes" id="UP001420932">
    <property type="component" value="Unassembled WGS sequence"/>
</dbReference>
<sequence>MQRANNCCSSSCWRMRCLFSFQTREKMMAPSLNLKGSRPDTSTKEMRKLRSFVSSLRCNEHSCTYILCITYFVVYKQSWEVLIKVLEFW</sequence>
<accession>A0AAP0J947</accession>
<dbReference type="EMBL" id="JBBNAF010000007">
    <property type="protein sequence ID" value="KAK9128567.1"/>
    <property type="molecule type" value="Genomic_DNA"/>
</dbReference>
<evidence type="ECO:0000313" key="1">
    <source>
        <dbReference type="EMBL" id="KAK9128567.1"/>
    </source>
</evidence>
<name>A0AAP0J947_9MAGN</name>
<keyword evidence="2" id="KW-1185">Reference proteome</keyword>
<protein>
    <submittedName>
        <fullName evidence="1">Uncharacterized protein</fullName>
    </submittedName>
</protein>
<comment type="caution">
    <text evidence="1">The sequence shown here is derived from an EMBL/GenBank/DDBJ whole genome shotgun (WGS) entry which is preliminary data.</text>
</comment>
<proteinExistence type="predicted"/>
<gene>
    <name evidence="1" type="ORF">Syun_017364</name>
</gene>